<organism evidence="1 2">
    <name type="scientific">Coprinellus micaceus</name>
    <name type="common">Glistening ink-cap mushroom</name>
    <name type="synonym">Coprinus micaceus</name>
    <dbReference type="NCBI Taxonomy" id="71717"/>
    <lineage>
        <taxon>Eukaryota</taxon>
        <taxon>Fungi</taxon>
        <taxon>Dikarya</taxon>
        <taxon>Basidiomycota</taxon>
        <taxon>Agaricomycotina</taxon>
        <taxon>Agaricomycetes</taxon>
        <taxon>Agaricomycetidae</taxon>
        <taxon>Agaricales</taxon>
        <taxon>Agaricineae</taxon>
        <taxon>Psathyrellaceae</taxon>
        <taxon>Coprinellus</taxon>
    </lineage>
</organism>
<dbReference type="OrthoDB" id="3009213at2759"/>
<evidence type="ECO:0000313" key="2">
    <source>
        <dbReference type="Proteomes" id="UP000298030"/>
    </source>
</evidence>
<name>A0A4Y7SF15_COPMI</name>
<comment type="caution">
    <text evidence="1">The sequence shown here is derived from an EMBL/GenBank/DDBJ whole genome shotgun (WGS) entry which is preliminary data.</text>
</comment>
<reference evidence="1 2" key="1">
    <citation type="journal article" date="2019" name="Nat. Ecol. Evol.">
        <title>Megaphylogeny resolves global patterns of mushroom evolution.</title>
        <authorList>
            <person name="Varga T."/>
            <person name="Krizsan K."/>
            <person name="Foldi C."/>
            <person name="Dima B."/>
            <person name="Sanchez-Garcia M."/>
            <person name="Sanchez-Ramirez S."/>
            <person name="Szollosi G.J."/>
            <person name="Szarkandi J.G."/>
            <person name="Papp V."/>
            <person name="Albert L."/>
            <person name="Andreopoulos W."/>
            <person name="Angelini C."/>
            <person name="Antonin V."/>
            <person name="Barry K.W."/>
            <person name="Bougher N.L."/>
            <person name="Buchanan P."/>
            <person name="Buyck B."/>
            <person name="Bense V."/>
            <person name="Catcheside P."/>
            <person name="Chovatia M."/>
            <person name="Cooper J."/>
            <person name="Damon W."/>
            <person name="Desjardin D."/>
            <person name="Finy P."/>
            <person name="Geml J."/>
            <person name="Haridas S."/>
            <person name="Hughes K."/>
            <person name="Justo A."/>
            <person name="Karasinski D."/>
            <person name="Kautmanova I."/>
            <person name="Kiss B."/>
            <person name="Kocsube S."/>
            <person name="Kotiranta H."/>
            <person name="LaButti K.M."/>
            <person name="Lechner B.E."/>
            <person name="Liimatainen K."/>
            <person name="Lipzen A."/>
            <person name="Lukacs Z."/>
            <person name="Mihaltcheva S."/>
            <person name="Morgado L.N."/>
            <person name="Niskanen T."/>
            <person name="Noordeloos M.E."/>
            <person name="Ohm R.A."/>
            <person name="Ortiz-Santana B."/>
            <person name="Ovrebo C."/>
            <person name="Racz N."/>
            <person name="Riley R."/>
            <person name="Savchenko A."/>
            <person name="Shiryaev A."/>
            <person name="Soop K."/>
            <person name="Spirin V."/>
            <person name="Szebenyi C."/>
            <person name="Tomsovsky M."/>
            <person name="Tulloss R.E."/>
            <person name="Uehling J."/>
            <person name="Grigoriev I.V."/>
            <person name="Vagvolgyi C."/>
            <person name="Papp T."/>
            <person name="Martin F.M."/>
            <person name="Miettinen O."/>
            <person name="Hibbett D.S."/>
            <person name="Nagy L.G."/>
        </authorList>
    </citation>
    <scope>NUCLEOTIDE SEQUENCE [LARGE SCALE GENOMIC DNA]</scope>
    <source>
        <strain evidence="1 2">FP101781</strain>
    </source>
</reference>
<dbReference type="STRING" id="71717.A0A4Y7SF15"/>
<keyword evidence="2" id="KW-1185">Reference proteome</keyword>
<sequence length="59" mass="7072">DPEHFQDPDHEYGLFAGVTYEAVCISYHQIYEQVDMMDSQRRSRRRCVFILCFVLVFPI</sequence>
<dbReference type="Proteomes" id="UP000298030">
    <property type="component" value="Unassembled WGS sequence"/>
</dbReference>
<dbReference type="AlphaFoldDB" id="A0A4Y7SF15"/>
<feature type="non-terminal residue" evidence="1">
    <location>
        <position position="1"/>
    </location>
</feature>
<dbReference type="EMBL" id="QPFP01000146">
    <property type="protein sequence ID" value="TEB20262.1"/>
    <property type="molecule type" value="Genomic_DNA"/>
</dbReference>
<accession>A0A4Y7SF15</accession>
<evidence type="ECO:0000313" key="1">
    <source>
        <dbReference type="EMBL" id="TEB20262.1"/>
    </source>
</evidence>
<proteinExistence type="predicted"/>
<protein>
    <submittedName>
        <fullName evidence="1">Uncharacterized protein</fullName>
    </submittedName>
</protein>
<gene>
    <name evidence="1" type="ORF">FA13DRAFT_1644906</name>
</gene>